<dbReference type="GO" id="GO:0016787">
    <property type="term" value="F:hydrolase activity"/>
    <property type="evidence" value="ECO:0007669"/>
    <property type="project" value="UniProtKB-KW"/>
</dbReference>
<dbReference type="AlphaFoldDB" id="A0A1I4RSK0"/>
<protein>
    <submittedName>
        <fullName evidence="3">Peptidoglycan/LPS O-acetylase OafA/YrhL, contains acyltransferase and SGNH-hydrolase domains</fullName>
    </submittedName>
</protein>
<name>A0A1I4RSK0_9BACE</name>
<keyword evidence="1" id="KW-0812">Transmembrane</keyword>
<feature type="transmembrane region" description="Helical" evidence="1">
    <location>
        <begin position="192"/>
        <end position="209"/>
    </location>
</feature>
<keyword evidence="3" id="KW-0012">Acyltransferase</keyword>
<feature type="domain" description="Acyltransferase 3" evidence="2">
    <location>
        <begin position="18"/>
        <end position="321"/>
    </location>
</feature>
<dbReference type="InterPro" id="IPR002656">
    <property type="entry name" value="Acyl_transf_3_dom"/>
</dbReference>
<feature type="transmembrane region" description="Helical" evidence="1">
    <location>
        <begin position="51"/>
        <end position="69"/>
    </location>
</feature>
<keyword evidence="3" id="KW-0378">Hydrolase</keyword>
<evidence type="ECO:0000259" key="2">
    <source>
        <dbReference type="Pfam" id="PF01757"/>
    </source>
</evidence>
<feature type="transmembrane region" description="Helical" evidence="1">
    <location>
        <begin position="247"/>
        <end position="269"/>
    </location>
</feature>
<keyword evidence="1" id="KW-1133">Transmembrane helix</keyword>
<feature type="transmembrane region" description="Helical" evidence="1">
    <location>
        <begin position="12"/>
        <end position="31"/>
    </location>
</feature>
<feature type="transmembrane region" description="Helical" evidence="1">
    <location>
        <begin position="304"/>
        <end position="325"/>
    </location>
</feature>
<evidence type="ECO:0000256" key="1">
    <source>
        <dbReference type="SAM" id="Phobius"/>
    </source>
</evidence>
<dbReference type="EMBL" id="FOUM01000006">
    <property type="protein sequence ID" value="SFM55149.1"/>
    <property type="molecule type" value="Genomic_DNA"/>
</dbReference>
<organism evidence="3 4">
    <name type="scientific">Bacteroides xylanisolvens</name>
    <dbReference type="NCBI Taxonomy" id="371601"/>
    <lineage>
        <taxon>Bacteria</taxon>
        <taxon>Pseudomonadati</taxon>
        <taxon>Bacteroidota</taxon>
        <taxon>Bacteroidia</taxon>
        <taxon>Bacteroidales</taxon>
        <taxon>Bacteroidaceae</taxon>
        <taxon>Bacteroides</taxon>
    </lineage>
</organism>
<gene>
    <name evidence="3" type="ORF">SAMN05216250_106145</name>
</gene>
<evidence type="ECO:0000313" key="3">
    <source>
        <dbReference type="EMBL" id="SFM55149.1"/>
    </source>
</evidence>
<keyword evidence="3" id="KW-0808">Transferase</keyword>
<dbReference type="Proteomes" id="UP000183766">
    <property type="component" value="Unassembled WGS sequence"/>
</dbReference>
<keyword evidence="1" id="KW-0472">Membrane</keyword>
<feature type="transmembrane region" description="Helical" evidence="1">
    <location>
        <begin position="157"/>
        <end position="177"/>
    </location>
</feature>
<feature type="transmembrane region" description="Helical" evidence="1">
    <location>
        <begin position="276"/>
        <end position="292"/>
    </location>
</feature>
<reference evidence="3 4" key="1">
    <citation type="submission" date="2016-10" db="EMBL/GenBank/DDBJ databases">
        <authorList>
            <person name="de Groot N.N."/>
        </authorList>
    </citation>
    <scope>NUCLEOTIDE SEQUENCE [LARGE SCALE GENOMIC DNA]</scope>
    <source>
        <strain evidence="3 4">NLAE-zl-C202</strain>
    </source>
</reference>
<sequence>MIQFNVQDISEYRGQLMGIATLLVIFGHSVGNGVAMPRWMESLCGLSSVGVDIFLLVSGLGLWYSLTSLNGNNVQQGVRCWYLRRYKRILIPYLIIIGFHYTLSVLHGMPISQALFELSTLSYWVNHQGAWFIAMLIPVYALTPLHYRIYNKVKSPVLYSSLLIAFMVVISALNYPVESTGCQMVIDNVKQVLYHLPSFLIGFMLAPFAKTGKKISYFWMSILPLALVAIMKVMQCGYWPEFLVLPFVAVCCPTFKYMGKIFFSVLNFLGKISLESYLLNVVVGTWIIWYLPNLYNSSMNKGCYLSYFIVCVVGTVLAYLIHLMCNKLFFKSKER</sequence>
<dbReference type="RefSeq" id="WP_074909252.1">
    <property type="nucleotide sequence ID" value="NZ_FOUM01000006.1"/>
</dbReference>
<dbReference type="Pfam" id="PF01757">
    <property type="entry name" value="Acyl_transf_3"/>
    <property type="match status" value="1"/>
</dbReference>
<accession>A0A1I4RSK0</accession>
<feature type="transmembrane region" description="Helical" evidence="1">
    <location>
        <begin position="129"/>
        <end position="150"/>
    </location>
</feature>
<proteinExistence type="predicted"/>
<dbReference type="GO" id="GO:0016747">
    <property type="term" value="F:acyltransferase activity, transferring groups other than amino-acyl groups"/>
    <property type="evidence" value="ECO:0007669"/>
    <property type="project" value="InterPro"/>
</dbReference>
<feature type="transmembrane region" description="Helical" evidence="1">
    <location>
        <begin position="216"/>
        <end position="235"/>
    </location>
</feature>
<evidence type="ECO:0000313" key="4">
    <source>
        <dbReference type="Proteomes" id="UP000183766"/>
    </source>
</evidence>
<feature type="transmembrane region" description="Helical" evidence="1">
    <location>
        <begin position="90"/>
        <end position="109"/>
    </location>
</feature>